<reference evidence="1" key="1">
    <citation type="journal article" date="2019" name="Sci. Rep.">
        <title>Draft genome of Tanacetum cinerariifolium, the natural source of mosquito coil.</title>
        <authorList>
            <person name="Yamashiro T."/>
            <person name="Shiraishi A."/>
            <person name="Satake H."/>
            <person name="Nakayama K."/>
        </authorList>
    </citation>
    <scope>NUCLEOTIDE SEQUENCE</scope>
</reference>
<accession>A0A699V030</accession>
<dbReference type="EMBL" id="BKCJ011384941">
    <property type="protein sequence ID" value="GFD28397.1"/>
    <property type="molecule type" value="Genomic_DNA"/>
</dbReference>
<evidence type="ECO:0000313" key="1">
    <source>
        <dbReference type="EMBL" id="GFD28397.1"/>
    </source>
</evidence>
<proteinExistence type="predicted"/>
<sequence>GALDEGSGCVQGAASSGGLRYQPAIRLINVIERGGGGSQVAIGMRRRADAGRLAGIDIGAGVHQEAIGRFQGASVRVEAIVDAPVGHLGGGGAGGKPQYHPNQQFAGGCPGSSSLWHSQREECWAEFTRCGSILC</sequence>
<feature type="non-terminal residue" evidence="1">
    <location>
        <position position="1"/>
    </location>
</feature>
<protein>
    <submittedName>
        <fullName evidence="1">Uncharacterized protein</fullName>
    </submittedName>
</protein>
<name>A0A699V030_TANCI</name>
<comment type="caution">
    <text evidence="1">The sequence shown here is derived from an EMBL/GenBank/DDBJ whole genome shotgun (WGS) entry which is preliminary data.</text>
</comment>
<gene>
    <name evidence="1" type="ORF">Tci_900366</name>
</gene>
<dbReference type="AlphaFoldDB" id="A0A699V030"/>
<organism evidence="1">
    <name type="scientific">Tanacetum cinerariifolium</name>
    <name type="common">Dalmatian daisy</name>
    <name type="synonym">Chrysanthemum cinerariifolium</name>
    <dbReference type="NCBI Taxonomy" id="118510"/>
    <lineage>
        <taxon>Eukaryota</taxon>
        <taxon>Viridiplantae</taxon>
        <taxon>Streptophyta</taxon>
        <taxon>Embryophyta</taxon>
        <taxon>Tracheophyta</taxon>
        <taxon>Spermatophyta</taxon>
        <taxon>Magnoliopsida</taxon>
        <taxon>eudicotyledons</taxon>
        <taxon>Gunneridae</taxon>
        <taxon>Pentapetalae</taxon>
        <taxon>asterids</taxon>
        <taxon>campanulids</taxon>
        <taxon>Asterales</taxon>
        <taxon>Asteraceae</taxon>
        <taxon>Asteroideae</taxon>
        <taxon>Anthemideae</taxon>
        <taxon>Anthemidinae</taxon>
        <taxon>Tanacetum</taxon>
    </lineage>
</organism>